<dbReference type="Proteomes" id="UP000605986">
    <property type="component" value="Unassembled WGS sequence"/>
</dbReference>
<dbReference type="InterPro" id="IPR005225">
    <property type="entry name" value="Small_GTP-bd"/>
</dbReference>
<feature type="domain" description="Prion-inhibition and propagation HeLo" evidence="5">
    <location>
        <begin position="5"/>
        <end position="215"/>
    </location>
</feature>
<dbReference type="GO" id="GO:0005525">
    <property type="term" value="F:GTP binding"/>
    <property type="evidence" value="ECO:0007669"/>
    <property type="project" value="UniProtKB-KW"/>
</dbReference>
<dbReference type="InterPro" id="IPR003578">
    <property type="entry name" value="Small_GTPase_Rho"/>
</dbReference>
<dbReference type="Gene3D" id="3.40.50.300">
    <property type="entry name" value="P-loop containing nucleotide triphosphate hydrolases"/>
    <property type="match status" value="1"/>
</dbReference>
<evidence type="ECO:0000256" key="1">
    <source>
        <dbReference type="ARBA" id="ARBA00022481"/>
    </source>
</evidence>
<proteinExistence type="predicted"/>
<keyword evidence="2" id="KW-0547">Nucleotide-binding</keyword>
<dbReference type="SMART" id="SM00175">
    <property type="entry name" value="RAB"/>
    <property type="match status" value="1"/>
</dbReference>
<dbReference type="OrthoDB" id="20872at2759"/>
<gene>
    <name evidence="6" type="ORF">F53441_11032</name>
</gene>
<evidence type="ECO:0000256" key="2">
    <source>
        <dbReference type="ARBA" id="ARBA00022741"/>
    </source>
</evidence>
<protein>
    <submittedName>
        <fullName evidence="6">Gtp-binding protein rho2</fullName>
    </submittedName>
</protein>
<feature type="compositionally biased region" description="Basic and acidic residues" evidence="4">
    <location>
        <begin position="418"/>
        <end position="430"/>
    </location>
</feature>
<dbReference type="SMART" id="SM00174">
    <property type="entry name" value="RHO"/>
    <property type="match status" value="1"/>
</dbReference>
<evidence type="ECO:0000259" key="5">
    <source>
        <dbReference type="Pfam" id="PF14479"/>
    </source>
</evidence>
<reference evidence="6" key="1">
    <citation type="submission" date="2020-01" db="EMBL/GenBank/DDBJ databases">
        <title>Identification and distribution of gene clusters putatively required for synthesis of sphingolipid metabolism inhibitors in phylogenetically diverse species of the filamentous fungus Fusarium.</title>
        <authorList>
            <person name="Kim H.-S."/>
            <person name="Busman M."/>
            <person name="Brown D.W."/>
            <person name="Divon H."/>
            <person name="Uhlig S."/>
            <person name="Proctor R.H."/>
        </authorList>
    </citation>
    <scope>NUCLEOTIDE SEQUENCE</scope>
    <source>
        <strain evidence="6">NRRL 53441</strain>
    </source>
</reference>
<dbReference type="PROSITE" id="PS51419">
    <property type="entry name" value="RAB"/>
    <property type="match status" value="1"/>
</dbReference>
<dbReference type="PROSITE" id="PS51420">
    <property type="entry name" value="RHO"/>
    <property type="match status" value="1"/>
</dbReference>
<dbReference type="InterPro" id="IPR029498">
    <property type="entry name" value="HeLo_dom"/>
</dbReference>
<organism evidence="6 7">
    <name type="scientific">Fusarium austroafricanum</name>
    <dbReference type="NCBI Taxonomy" id="2364996"/>
    <lineage>
        <taxon>Eukaryota</taxon>
        <taxon>Fungi</taxon>
        <taxon>Dikarya</taxon>
        <taxon>Ascomycota</taxon>
        <taxon>Pezizomycotina</taxon>
        <taxon>Sordariomycetes</taxon>
        <taxon>Hypocreomycetidae</taxon>
        <taxon>Hypocreales</taxon>
        <taxon>Nectriaceae</taxon>
        <taxon>Fusarium</taxon>
        <taxon>Fusarium concolor species complex</taxon>
    </lineage>
</organism>
<keyword evidence="1" id="KW-0488">Methylation</keyword>
<dbReference type="SMART" id="SM00173">
    <property type="entry name" value="RAS"/>
    <property type="match status" value="1"/>
</dbReference>
<comment type="caution">
    <text evidence="6">The sequence shown here is derived from an EMBL/GenBank/DDBJ whole genome shotgun (WGS) entry which is preliminary data.</text>
</comment>
<dbReference type="Pfam" id="PF14479">
    <property type="entry name" value="HeLo"/>
    <property type="match status" value="1"/>
</dbReference>
<accession>A0A8H4K768</accession>
<dbReference type="PRINTS" id="PR00449">
    <property type="entry name" value="RASTRNSFRMNG"/>
</dbReference>
<dbReference type="GO" id="GO:0007264">
    <property type="term" value="P:small GTPase-mediated signal transduction"/>
    <property type="evidence" value="ECO:0007669"/>
    <property type="project" value="InterPro"/>
</dbReference>
<keyword evidence="7" id="KW-1185">Reference proteome</keyword>
<dbReference type="SUPFAM" id="SSF52540">
    <property type="entry name" value="P-loop containing nucleoside triphosphate hydrolases"/>
    <property type="match status" value="1"/>
</dbReference>
<evidence type="ECO:0000256" key="4">
    <source>
        <dbReference type="SAM" id="MobiDB-lite"/>
    </source>
</evidence>
<evidence type="ECO:0000313" key="6">
    <source>
        <dbReference type="EMBL" id="KAF4444912.1"/>
    </source>
</evidence>
<dbReference type="GO" id="GO:0003924">
    <property type="term" value="F:GTPase activity"/>
    <property type="evidence" value="ECO:0007669"/>
    <property type="project" value="InterPro"/>
</dbReference>
<dbReference type="CDD" id="cd00157">
    <property type="entry name" value="Rho"/>
    <property type="match status" value="1"/>
</dbReference>
<feature type="compositionally biased region" description="Polar residues" evidence="4">
    <location>
        <begin position="121"/>
        <end position="131"/>
    </location>
</feature>
<evidence type="ECO:0000256" key="3">
    <source>
        <dbReference type="ARBA" id="ARBA00023134"/>
    </source>
</evidence>
<feature type="region of interest" description="Disordered" evidence="4">
    <location>
        <begin position="414"/>
        <end position="456"/>
    </location>
</feature>
<dbReference type="EMBL" id="JAADJG010000540">
    <property type="protein sequence ID" value="KAF4444912.1"/>
    <property type="molecule type" value="Genomic_DNA"/>
</dbReference>
<dbReference type="InterPro" id="IPR001806">
    <property type="entry name" value="Small_GTPase"/>
</dbReference>
<dbReference type="NCBIfam" id="TIGR00231">
    <property type="entry name" value="small_GTP"/>
    <property type="match status" value="1"/>
</dbReference>
<sequence>MEAAGLALGAVGLAGLFTACVNCYQLVRRGAALDKDYKIIETKFNNQELRLSTWGRACGLLGTDGYDARLDEPVLRARITATLECIKELFDDEKELKKRFGLKPWRGGSAMLPVVGRNPPATGSSGSSSVELTPPRRRTSFFFWKKQQRSLSRLCDGARWAISDREKFSELVQHLKDFNDDLEAMTRPLDDIYARQRRIVQMEIEEIGEIETLEEIALASQEDTDVLSDMVSLRVESIRSGSSIITGTAASGTTKSFKTALTSIPVTIDEALEEKAALRVDAVLREKPRLQKYKCATVGDYDAGKTRLLSAFALGYLPKRYVPTVFENYEINCCVDRFEVNLALWDTSGQEDYERLRPLAYSRAHVILLCFRANNPTAASKSSILQKWTPELMRCCPGVPIILVGLNCPNDSDDDINEPIRPEESEESTKVTDASASGGGIQYEEQGGIEQRQKQEEKPFIPFSIRREIGAPKYFFCDPITGFGVDELFEYAIRVAIRFGDGQAVARGGIMGRVRDFIGGH</sequence>
<name>A0A8H4K768_9HYPO</name>
<evidence type="ECO:0000313" key="7">
    <source>
        <dbReference type="Proteomes" id="UP000605986"/>
    </source>
</evidence>
<dbReference type="AlphaFoldDB" id="A0A8H4K768"/>
<keyword evidence="3" id="KW-0342">GTP-binding</keyword>
<dbReference type="PANTHER" id="PTHR24072">
    <property type="entry name" value="RHO FAMILY GTPASE"/>
    <property type="match status" value="1"/>
</dbReference>
<dbReference type="Pfam" id="PF00071">
    <property type="entry name" value="Ras"/>
    <property type="match status" value="1"/>
</dbReference>
<feature type="region of interest" description="Disordered" evidence="4">
    <location>
        <begin position="113"/>
        <end position="133"/>
    </location>
</feature>
<dbReference type="InterPro" id="IPR038305">
    <property type="entry name" value="HeLo_sf"/>
</dbReference>
<dbReference type="Gene3D" id="1.20.120.1020">
    <property type="entry name" value="Prion-inhibition and propagation, HeLo domain"/>
    <property type="match status" value="1"/>
</dbReference>
<dbReference type="InterPro" id="IPR027417">
    <property type="entry name" value="P-loop_NTPase"/>
</dbReference>